<feature type="transmembrane region" description="Helical" evidence="1">
    <location>
        <begin position="298"/>
        <end position="320"/>
    </location>
</feature>
<feature type="domain" description="DUF6449" evidence="2">
    <location>
        <begin position="422"/>
        <end position="503"/>
    </location>
</feature>
<feature type="transmembrane region" description="Helical" evidence="1">
    <location>
        <begin position="63"/>
        <end position="84"/>
    </location>
</feature>
<name>A0ABY9VB16_9BACI</name>
<sequence>MQSKISLFNKEMVLQVGRNVGWISAIYFLALFFAIPLQIMMIYSSENYRNLMPVQRLFDFQFPIQFIMFITVPVVMAIFLYRFLHVKQAADLIHSLPIKRQQIFHFYTLTGFAFLIVPVILVLLITVIIHGAYDLNLYFQLEDIFRWAGIVILYNSVFFLSGVFIAMVTGISVVQGVLTYIMLLFPAGFTLLIIYNLGLMLYGFPSDYYQIRNIEYLSPISHLAFLEGENISAKSYFIYSALVLVLYFLSLYLYKKRNIEAASEAIAFNGLRIIFKYGVAFCMMLLGGMYFDAMQNKFAWLIFGYAAGGIIGYYAAEMVLQKTWRVFGRVKGLGYFAAGMVVLILISQAFAPYEKKVPALDDIKSVTYANHIYIHQDDRLAPKPLLQKETIEAVRIFHESILKNERINEQKMESQESALFIYELKNGKKLVRQYTIDRYDYEPLLKEIYESLEYKRAHEPIFRINTGDITSIRINKHFSESPLTITDENKINEAFEILKKEIEQEPFTIDSYPVGNQSTIEIMSGINNFDHIELKQSYKSFIAWLEKNDMLEEAMVTPEDIEYIVVSNESIKEEQFKEYPEEEITNRIMNDRNALKLSDRDHVLSAIESAGHGWFNESPYTAIFVYKNGNYKEIRTFSDNHVPDFIREYFKEN</sequence>
<feature type="transmembrane region" description="Helical" evidence="1">
    <location>
        <begin position="332"/>
        <end position="351"/>
    </location>
</feature>
<dbReference type="InterPro" id="IPR045611">
    <property type="entry name" value="DUF6449"/>
</dbReference>
<feature type="transmembrane region" description="Helical" evidence="1">
    <location>
        <begin position="104"/>
        <end position="132"/>
    </location>
</feature>
<feature type="transmembrane region" description="Helical" evidence="1">
    <location>
        <begin position="274"/>
        <end position="292"/>
    </location>
</feature>
<evidence type="ECO:0000313" key="4">
    <source>
        <dbReference type="Proteomes" id="UP001303324"/>
    </source>
</evidence>
<evidence type="ECO:0000259" key="2">
    <source>
        <dbReference type="Pfam" id="PF20047"/>
    </source>
</evidence>
<keyword evidence="1" id="KW-0472">Membrane</keyword>
<evidence type="ECO:0000256" key="1">
    <source>
        <dbReference type="SAM" id="Phobius"/>
    </source>
</evidence>
<dbReference type="Pfam" id="PF20047">
    <property type="entry name" value="DUF6449"/>
    <property type="match status" value="1"/>
</dbReference>
<organism evidence="3 4">
    <name type="scientific">Mesobacillus jeotgali</name>
    <dbReference type="NCBI Taxonomy" id="129985"/>
    <lineage>
        <taxon>Bacteria</taxon>
        <taxon>Bacillati</taxon>
        <taxon>Bacillota</taxon>
        <taxon>Bacilli</taxon>
        <taxon>Bacillales</taxon>
        <taxon>Bacillaceae</taxon>
        <taxon>Mesobacillus</taxon>
    </lineage>
</organism>
<accession>A0ABY9VB16</accession>
<gene>
    <name evidence="3" type="ORF">RH061_12825</name>
</gene>
<proteinExistence type="predicted"/>
<feature type="transmembrane region" description="Helical" evidence="1">
    <location>
        <begin position="144"/>
        <end position="168"/>
    </location>
</feature>
<feature type="transmembrane region" description="Helical" evidence="1">
    <location>
        <begin position="180"/>
        <end position="204"/>
    </location>
</feature>
<dbReference type="Proteomes" id="UP001303324">
    <property type="component" value="Chromosome"/>
</dbReference>
<reference evidence="3 4" key="1">
    <citation type="submission" date="2023-09" db="EMBL/GenBank/DDBJ databases">
        <title>Microbial mechanism of fulvic acid promoting antimony reduction mineralization in rice fields.</title>
        <authorList>
            <person name="Chen G."/>
            <person name="Lan J."/>
        </authorList>
    </citation>
    <scope>NUCLEOTIDE SEQUENCE [LARGE SCALE GENOMIC DNA]</scope>
    <source>
        <strain evidence="3 4">PS1</strain>
    </source>
</reference>
<evidence type="ECO:0000313" key="3">
    <source>
        <dbReference type="EMBL" id="WNF21086.1"/>
    </source>
</evidence>
<keyword evidence="4" id="KW-1185">Reference proteome</keyword>
<dbReference type="EMBL" id="CP134494">
    <property type="protein sequence ID" value="WNF21086.1"/>
    <property type="molecule type" value="Genomic_DNA"/>
</dbReference>
<feature type="transmembrane region" description="Helical" evidence="1">
    <location>
        <begin position="236"/>
        <end position="254"/>
    </location>
</feature>
<keyword evidence="1" id="KW-1133">Transmembrane helix</keyword>
<keyword evidence="1" id="KW-0812">Transmembrane</keyword>
<protein>
    <submittedName>
        <fullName evidence="3">DUF6449 domain-containing protein</fullName>
    </submittedName>
</protein>
<dbReference type="RefSeq" id="WP_311070685.1">
    <property type="nucleotide sequence ID" value="NZ_CP134494.1"/>
</dbReference>
<feature type="transmembrane region" description="Helical" evidence="1">
    <location>
        <begin position="20"/>
        <end position="43"/>
    </location>
</feature>